<protein>
    <submittedName>
        <fullName evidence="1">Uncharacterized protein</fullName>
    </submittedName>
</protein>
<proteinExistence type="predicted"/>
<accession>A0AAD3RVZ7</accession>
<sequence length="78" mass="8938">MYFLVRDDLRPGDPDDPLQFDGLLRCCLVETCLSSLPSSLPRRSDLELVVVIWISLIILESQKGTVDTRLTWEAFVDR</sequence>
<reference evidence="1" key="1">
    <citation type="submission" date="2023-05" db="EMBL/GenBank/DDBJ databases">
        <title>Nepenthes gracilis genome sequencing.</title>
        <authorList>
            <person name="Fukushima K."/>
        </authorList>
    </citation>
    <scope>NUCLEOTIDE SEQUENCE</scope>
    <source>
        <strain evidence="1">SING2019-196</strain>
    </source>
</reference>
<dbReference type="EMBL" id="BSYO01000001">
    <property type="protein sequence ID" value="GMG98248.1"/>
    <property type="molecule type" value="Genomic_DNA"/>
</dbReference>
<evidence type="ECO:0000313" key="2">
    <source>
        <dbReference type="Proteomes" id="UP001279734"/>
    </source>
</evidence>
<evidence type="ECO:0000313" key="1">
    <source>
        <dbReference type="EMBL" id="GMG98248.1"/>
    </source>
</evidence>
<organism evidence="1 2">
    <name type="scientific">Nepenthes gracilis</name>
    <name type="common">Slender pitcher plant</name>
    <dbReference type="NCBI Taxonomy" id="150966"/>
    <lineage>
        <taxon>Eukaryota</taxon>
        <taxon>Viridiplantae</taxon>
        <taxon>Streptophyta</taxon>
        <taxon>Embryophyta</taxon>
        <taxon>Tracheophyta</taxon>
        <taxon>Spermatophyta</taxon>
        <taxon>Magnoliopsida</taxon>
        <taxon>eudicotyledons</taxon>
        <taxon>Gunneridae</taxon>
        <taxon>Pentapetalae</taxon>
        <taxon>Caryophyllales</taxon>
        <taxon>Nepenthaceae</taxon>
        <taxon>Nepenthes</taxon>
    </lineage>
</organism>
<comment type="caution">
    <text evidence="1">The sequence shown here is derived from an EMBL/GenBank/DDBJ whole genome shotgun (WGS) entry which is preliminary data.</text>
</comment>
<keyword evidence="2" id="KW-1185">Reference proteome</keyword>
<name>A0AAD3RVZ7_NEPGR</name>
<gene>
    <name evidence="1" type="ORF">Nepgr_000088</name>
</gene>
<dbReference type="AlphaFoldDB" id="A0AAD3RVZ7"/>
<dbReference type="Proteomes" id="UP001279734">
    <property type="component" value="Unassembled WGS sequence"/>
</dbReference>